<reference evidence="2" key="1">
    <citation type="submission" date="2022-08" db="EMBL/GenBank/DDBJ databases">
        <authorList>
            <person name="Tistechok S."/>
            <person name="Samborskyy M."/>
            <person name="Roman I."/>
        </authorList>
    </citation>
    <scope>NUCLEOTIDE SEQUENCE</scope>
    <source>
        <strain evidence="2">DSM 103496</strain>
    </source>
</reference>
<keyword evidence="1" id="KW-1133">Transmembrane helix</keyword>
<protein>
    <submittedName>
        <fullName evidence="2">Uncharacterized protein</fullName>
    </submittedName>
</protein>
<name>A0A9X2VGW3_9PSEU</name>
<sequence>MDPHVPAGAIRADAADPAPRDRVEEIPMKGRAWRVILRCLVTFTFGLLLVLLAIRLGEELWRVLER</sequence>
<dbReference type="EMBL" id="JANYMP010000002">
    <property type="protein sequence ID" value="MCS7476209.1"/>
    <property type="molecule type" value="Genomic_DNA"/>
</dbReference>
<dbReference type="RefSeq" id="WP_259621719.1">
    <property type="nucleotide sequence ID" value="NZ_JANYMP010000002.1"/>
</dbReference>
<proteinExistence type="predicted"/>
<keyword evidence="3" id="KW-1185">Reference proteome</keyword>
<keyword evidence="1" id="KW-0812">Transmembrane</keyword>
<feature type="transmembrane region" description="Helical" evidence="1">
    <location>
        <begin position="35"/>
        <end position="56"/>
    </location>
</feature>
<evidence type="ECO:0000313" key="2">
    <source>
        <dbReference type="EMBL" id="MCS7476209.1"/>
    </source>
</evidence>
<gene>
    <name evidence="2" type="ORF">NZH93_05035</name>
</gene>
<keyword evidence="1" id="KW-0472">Membrane</keyword>
<dbReference type="AlphaFoldDB" id="A0A9X2VGW3"/>
<dbReference type="Proteomes" id="UP001141259">
    <property type="component" value="Unassembled WGS sequence"/>
</dbReference>
<accession>A0A9X2VGW3</accession>
<comment type="caution">
    <text evidence="2">The sequence shown here is derived from an EMBL/GenBank/DDBJ whole genome shotgun (WGS) entry which is preliminary data.</text>
</comment>
<evidence type="ECO:0000256" key="1">
    <source>
        <dbReference type="SAM" id="Phobius"/>
    </source>
</evidence>
<evidence type="ECO:0000313" key="3">
    <source>
        <dbReference type="Proteomes" id="UP001141259"/>
    </source>
</evidence>
<organism evidence="2 3">
    <name type="scientific">Umezawaea endophytica</name>
    <dbReference type="NCBI Taxonomy" id="1654476"/>
    <lineage>
        <taxon>Bacteria</taxon>
        <taxon>Bacillati</taxon>
        <taxon>Actinomycetota</taxon>
        <taxon>Actinomycetes</taxon>
        <taxon>Pseudonocardiales</taxon>
        <taxon>Pseudonocardiaceae</taxon>
        <taxon>Umezawaea</taxon>
    </lineage>
</organism>